<evidence type="ECO:0000256" key="16">
    <source>
        <dbReference type="ARBA" id="ARBA00023284"/>
    </source>
</evidence>
<keyword evidence="10" id="KW-1133">Transmembrane helix</keyword>
<keyword evidence="15" id="KW-1015">Disulfide bond</keyword>
<proteinExistence type="predicted"/>
<evidence type="ECO:0000256" key="7">
    <source>
        <dbReference type="ARBA" id="ARBA00022792"/>
    </source>
</evidence>
<reference evidence="20 21" key="1">
    <citation type="submission" date="2016-03" db="EMBL/GenBank/DDBJ databases">
        <title>Choanephora cucurbitarum.</title>
        <authorList>
            <person name="Min B."/>
            <person name="Park H."/>
            <person name="Park J.-H."/>
            <person name="Shin H.-D."/>
            <person name="Choi I.-G."/>
        </authorList>
    </citation>
    <scope>NUCLEOTIDE SEQUENCE [LARGE SCALE GENOMIC DNA]</scope>
    <source>
        <strain evidence="20 21">KUS-F28377</strain>
    </source>
</reference>
<evidence type="ECO:0000256" key="12">
    <source>
        <dbReference type="ARBA" id="ARBA00023010"/>
    </source>
</evidence>
<keyword evidence="13" id="KW-0496">Mitochondrion</keyword>
<dbReference type="Gene3D" id="1.10.287.2900">
    <property type="match status" value="1"/>
</dbReference>
<protein>
    <recommendedName>
        <fullName evidence="4">Mitochondrial intermembrane space import and assembly protein 40</fullName>
    </recommendedName>
    <alternativeName>
        <fullName evidence="17">Mitochondrial import inner membrane translocase TIM40</fullName>
    </alternativeName>
</protein>
<keyword evidence="11" id="KW-0560">Oxidoreductase</keyword>
<dbReference type="Proteomes" id="UP000093000">
    <property type="component" value="Unassembled WGS sequence"/>
</dbReference>
<evidence type="ECO:0000256" key="8">
    <source>
        <dbReference type="ARBA" id="ARBA00022927"/>
    </source>
</evidence>
<evidence type="ECO:0000313" key="21">
    <source>
        <dbReference type="Proteomes" id="UP000093000"/>
    </source>
</evidence>
<keyword evidence="6" id="KW-0812">Transmembrane</keyword>
<dbReference type="GO" id="GO:0015035">
    <property type="term" value="F:protein-disulfide reductase activity"/>
    <property type="evidence" value="ECO:0007669"/>
    <property type="project" value="InterPro"/>
</dbReference>
<feature type="compositionally biased region" description="Low complexity" evidence="18">
    <location>
        <begin position="22"/>
        <end position="36"/>
    </location>
</feature>
<evidence type="ECO:0000256" key="6">
    <source>
        <dbReference type="ARBA" id="ARBA00022692"/>
    </source>
</evidence>
<evidence type="ECO:0000256" key="11">
    <source>
        <dbReference type="ARBA" id="ARBA00023002"/>
    </source>
</evidence>
<evidence type="ECO:0000256" key="14">
    <source>
        <dbReference type="ARBA" id="ARBA00023136"/>
    </source>
</evidence>
<dbReference type="InterPro" id="IPR039289">
    <property type="entry name" value="CHCHD4"/>
</dbReference>
<evidence type="ECO:0000256" key="5">
    <source>
        <dbReference type="ARBA" id="ARBA00022448"/>
    </source>
</evidence>
<dbReference type="PANTHER" id="PTHR21622:SF0">
    <property type="entry name" value="COILED-COIL-HELIX-COILED-COIL-HELIX DOMAIN CONTAINING 4"/>
    <property type="match status" value="1"/>
</dbReference>
<keyword evidence="14" id="KW-0472">Membrane</keyword>
<evidence type="ECO:0000256" key="4">
    <source>
        <dbReference type="ARBA" id="ARBA00013714"/>
    </source>
</evidence>
<feature type="region of interest" description="Disordered" evidence="18">
    <location>
        <begin position="21"/>
        <end position="48"/>
    </location>
</feature>
<sequence>MSTVVEGKDTVKFVDEDQVNQAAAAAAETESTPAESTENDQSAAFNPETGEINWDCPCLGGMAQGPCGEQFKAAFSCFVYSEAEPKGLDCVEKFKDMQDCFRRHPDVYGDEIDDDDEEEEETTKPIEEEAKEASTVVASSAYEGESSVTDSISSWVSSWF</sequence>
<keyword evidence="12" id="KW-0811">Translocation</keyword>
<dbReference type="OrthoDB" id="7481291at2759"/>
<comment type="cofactor">
    <cofactor evidence="2">
        <name>Cu(2+)</name>
        <dbReference type="ChEBI" id="CHEBI:29036"/>
    </cofactor>
</comment>
<dbReference type="FunFam" id="1.10.287.2900:FF:000002">
    <property type="entry name" value="Mitochondrial intermembrane space import and assembly protein"/>
    <property type="match status" value="1"/>
</dbReference>
<evidence type="ECO:0000256" key="13">
    <source>
        <dbReference type="ARBA" id="ARBA00023128"/>
    </source>
</evidence>
<evidence type="ECO:0000256" key="9">
    <source>
        <dbReference type="ARBA" id="ARBA00022946"/>
    </source>
</evidence>
<evidence type="ECO:0000256" key="17">
    <source>
        <dbReference type="ARBA" id="ARBA00033150"/>
    </source>
</evidence>
<evidence type="ECO:0000256" key="15">
    <source>
        <dbReference type="ARBA" id="ARBA00023157"/>
    </source>
</evidence>
<dbReference type="AlphaFoldDB" id="A0A1C7NNM8"/>
<organism evidence="20 21">
    <name type="scientific">Choanephora cucurbitarum</name>
    <dbReference type="NCBI Taxonomy" id="101091"/>
    <lineage>
        <taxon>Eukaryota</taxon>
        <taxon>Fungi</taxon>
        <taxon>Fungi incertae sedis</taxon>
        <taxon>Mucoromycota</taxon>
        <taxon>Mucoromycotina</taxon>
        <taxon>Mucoromycetes</taxon>
        <taxon>Mucorales</taxon>
        <taxon>Mucorineae</taxon>
        <taxon>Choanephoraceae</taxon>
        <taxon>Choanephoroideae</taxon>
        <taxon>Choanephora</taxon>
    </lineage>
</organism>
<dbReference type="InParanoid" id="A0A1C7NNM8"/>
<comment type="subcellular location">
    <subcellularLocation>
        <location evidence="3">Mitochondrion inner membrane</location>
        <topology evidence="3">Single-pass type II membrane protein</topology>
        <orientation evidence="3">Intermembrane side</orientation>
    </subcellularLocation>
</comment>
<dbReference type="PANTHER" id="PTHR21622">
    <property type="entry name" value="COILED-COIL-HELIX-COILED-COIL-HELIX DOMAIN CONTAINING 4"/>
    <property type="match status" value="1"/>
</dbReference>
<dbReference type="GO" id="GO:0045041">
    <property type="term" value="P:protein import into mitochondrial intermembrane space"/>
    <property type="evidence" value="ECO:0007669"/>
    <property type="project" value="InterPro"/>
</dbReference>
<feature type="compositionally biased region" description="Basic and acidic residues" evidence="18">
    <location>
        <begin position="122"/>
        <end position="132"/>
    </location>
</feature>
<evidence type="ECO:0000256" key="2">
    <source>
        <dbReference type="ARBA" id="ARBA00001973"/>
    </source>
</evidence>
<feature type="compositionally biased region" description="Low complexity" evidence="18">
    <location>
        <begin position="146"/>
        <end position="160"/>
    </location>
</feature>
<dbReference type="GO" id="GO:0005743">
    <property type="term" value="C:mitochondrial inner membrane"/>
    <property type="evidence" value="ECO:0007669"/>
    <property type="project" value="UniProtKB-SubCell"/>
</dbReference>
<feature type="domain" description="CHCH" evidence="19">
    <location>
        <begin position="67"/>
        <end position="103"/>
    </location>
</feature>
<feature type="compositionally biased region" description="Acidic residues" evidence="18">
    <location>
        <begin position="108"/>
        <end position="121"/>
    </location>
</feature>
<keyword evidence="5" id="KW-0813">Transport</keyword>
<comment type="cofactor">
    <cofactor evidence="1">
        <name>Zn(2+)</name>
        <dbReference type="ChEBI" id="CHEBI:29105"/>
    </cofactor>
</comment>
<evidence type="ECO:0000256" key="10">
    <source>
        <dbReference type="ARBA" id="ARBA00022989"/>
    </source>
</evidence>
<keyword evidence="9" id="KW-0809">Transit peptide</keyword>
<feature type="region of interest" description="Disordered" evidence="18">
    <location>
        <begin position="106"/>
        <end position="160"/>
    </location>
</feature>
<evidence type="ECO:0000256" key="3">
    <source>
        <dbReference type="ARBA" id="ARBA00004164"/>
    </source>
</evidence>
<name>A0A1C7NNM8_9FUNG</name>
<keyword evidence="16" id="KW-0676">Redox-active center</keyword>
<keyword evidence="8" id="KW-0653">Protein transport</keyword>
<evidence type="ECO:0000256" key="18">
    <source>
        <dbReference type="SAM" id="MobiDB-lite"/>
    </source>
</evidence>
<evidence type="ECO:0000313" key="20">
    <source>
        <dbReference type="EMBL" id="OBZ88874.1"/>
    </source>
</evidence>
<dbReference type="EMBL" id="LUGH01000126">
    <property type="protein sequence ID" value="OBZ88874.1"/>
    <property type="molecule type" value="Genomic_DNA"/>
</dbReference>
<comment type="caution">
    <text evidence="20">The sequence shown here is derived from an EMBL/GenBank/DDBJ whole genome shotgun (WGS) entry which is preliminary data.</text>
</comment>
<accession>A0A1C7NNM8</accession>
<dbReference type="STRING" id="101091.A0A1C7NNM8"/>
<evidence type="ECO:0000259" key="19">
    <source>
        <dbReference type="Pfam" id="PF06747"/>
    </source>
</evidence>
<keyword evidence="7" id="KW-0999">Mitochondrion inner membrane</keyword>
<dbReference type="Pfam" id="PF06747">
    <property type="entry name" value="CHCH"/>
    <property type="match status" value="1"/>
</dbReference>
<gene>
    <name evidence="20" type="primary">mia40</name>
    <name evidence="20" type="ORF">A0J61_03077</name>
</gene>
<dbReference type="PROSITE" id="PS51808">
    <property type="entry name" value="CHCH"/>
    <property type="match status" value="1"/>
</dbReference>
<keyword evidence="21" id="KW-1185">Reference proteome</keyword>
<dbReference type="InterPro" id="IPR010625">
    <property type="entry name" value="CHCH"/>
</dbReference>
<evidence type="ECO:0000256" key="1">
    <source>
        <dbReference type="ARBA" id="ARBA00001947"/>
    </source>
</evidence>
<dbReference type="GO" id="GO:0005758">
    <property type="term" value="C:mitochondrial intermembrane space"/>
    <property type="evidence" value="ECO:0007669"/>
    <property type="project" value="TreeGrafter"/>
</dbReference>